<evidence type="ECO:0000256" key="8">
    <source>
        <dbReference type="HAMAP-Rule" id="MF_00360"/>
    </source>
</evidence>
<keyword evidence="4 8" id="KW-0689">Ribosomal protein</keyword>
<dbReference type="InterPro" id="IPR000529">
    <property type="entry name" value="Ribosomal_bS6"/>
</dbReference>
<keyword evidence="10" id="KW-1185">Reference proteome</keyword>
<dbReference type="SUPFAM" id="SSF54995">
    <property type="entry name" value="Ribosomal protein S6"/>
    <property type="match status" value="1"/>
</dbReference>
<dbReference type="EMBL" id="PDOD01000006">
    <property type="protein sequence ID" value="PYZ91784.1"/>
    <property type="molecule type" value="Genomic_DNA"/>
</dbReference>
<proteinExistence type="inferred from homology"/>
<dbReference type="GO" id="GO:0003735">
    <property type="term" value="F:structural constituent of ribosome"/>
    <property type="evidence" value="ECO:0007669"/>
    <property type="project" value="InterPro"/>
</dbReference>
<dbReference type="FunFam" id="3.30.70.60:FF:000002">
    <property type="entry name" value="30S ribosomal protein S6"/>
    <property type="match status" value="1"/>
</dbReference>
<dbReference type="PANTHER" id="PTHR21011:SF1">
    <property type="entry name" value="SMALL RIBOSOMAL SUBUNIT PROTEIN BS6M"/>
    <property type="match status" value="1"/>
</dbReference>
<evidence type="ECO:0000256" key="1">
    <source>
        <dbReference type="ARBA" id="ARBA00009512"/>
    </source>
</evidence>
<dbReference type="InterPro" id="IPR014717">
    <property type="entry name" value="Transl_elong_EF1B/ribsomal_bS6"/>
</dbReference>
<dbReference type="AlphaFoldDB" id="A0A323TBR3"/>
<dbReference type="Gene3D" id="3.30.70.60">
    <property type="match status" value="1"/>
</dbReference>
<keyword evidence="5 8" id="KW-0687">Ribonucleoprotein</keyword>
<dbReference type="InterPro" id="IPR020814">
    <property type="entry name" value="Ribosomal_S6_plastid/chlpt"/>
</dbReference>
<comment type="caution">
    <text evidence="9">The sequence shown here is derived from an EMBL/GenBank/DDBJ whole genome shotgun (WGS) entry which is preliminary data.</text>
</comment>
<evidence type="ECO:0000256" key="7">
    <source>
        <dbReference type="ARBA" id="ARBA00035294"/>
    </source>
</evidence>
<dbReference type="GO" id="GO:0005840">
    <property type="term" value="C:ribosome"/>
    <property type="evidence" value="ECO:0007669"/>
    <property type="project" value="UniProtKB-KW"/>
</dbReference>
<evidence type="ECO:0000256" key="6">
    <source>
        <dbReference type="ARBA" id="ARBA00035104"/>
    </source>
</evidence>
<sequence length="95" mass="11150">MRNYEIMYIVRPNLEETVIKETIERFNKILTDNGAEVTETKEMGKKRLAYEIEDFTEGFYVLLKLNAGKEALDEFNRLSSINDNIIRTLTVREEA</sequence>
<keyword evidence="2 8" id="KW-0699">rRNA-binding</keyword>
<dbReference type="GO" id="GO:0005737">
    <property type="term" value="C:cytoplasm"/>
    <property type="evidence" value="ECO:0007669"/>
    <property type="project" value="UniProtKB-ARBA"/>
</dbReference>
<name>A0A323TBR3_9BACI</name>
<dbReference type="GO" id="GO:1990904">
    <property type="term" value="C:ribonucleoprotein complex"/>
    <property type="evidence" value="ECO:0007669"/>
    <property type="project" value="UniProtKB-KW"/>
</dbReference>
<dbReference type="Pfam" id="PF01250">
    <property type="entry name" value="Ribosomal_S6"/>
    <property type="match status" value="1"/>
</dbReference>
<evidence type="ECO:0000256" key="5">
    <source>
        <dbReference type="ARBA" id="ARBA00023274"/>
    </source>
</evidence>
<dbReference type="GO" id="GO:0006412">
    <property type="term" value="P:translation"/>
    <property type="evidence" value="ECO:0007669"/>
    <property type="project" value="UniProtKB-UniRule"/>
</dbReference>
<evidence type="ECO:0000256" key="4">
    <source>
        <dbReference type="ARBA" id="ARBA00022980"/>
    </source>
</evidence>
<gene>
    <name evidence="8" type="primary">rpsF</name>
    <name evidence="9" type="ORF">CR194_19400</name>
</gene>
<evidence type="ECO:0000256" key="2">
    <source>
        <dbReference type="ARBA" id="ARBA00022730"/>
    </source>
</evidence>
<dbReference type="HAMAP" id="MF_00360">
    <property type="entry name" value="Ribosomal_bS6"/>
    <property type="match status" value="1"/>
</dbReference>
<dbReference type="InterPro" id="IPR035980">
    <property type="entry name" value="Ribosomal_bS6_sf"/>
</dbReference>
<organism evidence="9 10">
    <name type="scientific">Salipaludibacillus keqinensis</name>
    <dbReference type="NCBI Taxonomy" id="2045207"/>
    <lineage>
        <taxon>Bacteria</taxon>
        <taxon>Bacillati</taxon>
        <taxon>Bacillota</taxon>
        <taxon>Bacilli</taxon>
        <taxon>Bacillales</taxon>
        <taxon>Bacillaceae</taxon>
    </lineage>
</organism>
<dbReference type="OrthoDB" id="9812702at2"/>
<evidence type="ECO:0000313" key="10">
    <source>
        <dbReference type="Proteomes" id="UP000248214"/>
    </source>
</evidence>
<accession>A0A323TBR3</accession>
<protein>
    <recommendedName>
        <fullName evidence="7 8">Small ribosomal subunit protein bS6</fullName>
    </recommendedName>
</protein>
<evidence type="ECO:0000313" key="9">
    <source>
        <dbReference type="EMBL" id="PYZ91784.1"/>
    </source>
</evidence>
<dbReference type="NCBIfam" id="TIGR00166">
    <property type="entry name" value="S6"/>
    <property type="match status" value="1"/>
</dbReference>
<dbReference type="RefSeq" id="WP_110612173.1">
    <property type="nucleotide sequence ID" value="NZ_PDOD01000006.1"/>
</dbReference>
<comment type="similarity">
    <text evidence="1 8">Belongs to the bacterial ribosomal protein bS6 family.</text>
</comment>
<evidence type="ECO:0000256" key="3">
    <source>
        <dbReference type="ARBA" id="ARBA00022884"/>
    </source>
</evidence>
<reference evidence="9 10" key="1">
    <citation type="submission" date="2017-10" db="EMBL/GenBank/DDBJ databases">
        <title>Bacillus sp. nov., a halophilic bacterium isolated from a Keqin Lake.</title>
        <authorList>
            <person name="Wang H."/>
        </authorList>
    </citation>
    <scope>NUCLEOTIDE SEQUENCE [LARGE SCALE GENOMIC DNA]</scope>
    <source>
        <strain evidence="9 10">KQ-12</strain>
    </source>
</reference>
<dbReference type="PANTHER" id="PTHR21011">
    <property type="entry name" value="MITOCHONDRIAL 28S RIBOSOMAL PROTEIN S6"/>
    <property type="match status" value="1"/>
</dbReference>
<dbReference type="Proteomes" id="UP000248214">
    <property type="component" value="Unassembled WGS sequence"/>
</dbReference>
<comment type="function">
    <text evidence="6 8">Binds together with bS18 to 16S ribosomal RNA.</text>
</comment>
<keyword evidence="3 8" id="KW-0694">RNA-binding</keyword>
<dbReference type="GO" id="GO:0070181">
    <property type="term" value="F:small ribosomal subunit rRNA binding"/>
    <property type="evidence" value="ECO:0007669"/>
    <property type="project" value="TreeGrafter"/>
</dbReference>
<dbReference type="CDD" id="cd00473">
    <property type="entry name" value="bS6"/>
    <property type="match status" value="1"/>
</dbReference>